<keyword evidence="3" id="KW-0804">Transcription</keyword>
<evidence type="ECO:0000256" key="2">
    <source>
        <dbReference type="ARBA" id="ARBA00023125"/>
    </source>
</evidence>
<dbReference type="GO" id="GO:0003700">
    <property type="term" value="F:DNA-binding transcription factor activity"/>
    <property type="evidence" value="ECO:0007669"/>
    <property type="project" value="InterPro"/>
</dbReference>
<sequence>MQPNTVASMIEFEPGRPKWEQIAEVYEQRIRSGEWPPGHKLPSIVAIMGEYGVGNNTGRHVLQHLRDLGLVKLVPSLGTFVLPQG</sequence>
<dbReference type="InterPro" id="IPR000524">
    <property type="entry name" value="Tscrpt_reg_HTH_GntR"/>
</dbReference>
<evidence type="ECO:0000256" key="3">
    <source>
        <dbReference type="ARBA" id="ARBA00023163"/>
    </source>
</evidence>
<comment type="caution">
    <text evidence="5">The sequence shown here is derived from an EMBL/GenBank/DDBJ whole genome shotgun (WGS) entry which is preliminary data.</text>
</comment>
<feature type="domain" description="HTH gntR-type" evidence="4">
    <location>
        <begin position="16"/>
        <end position="84"/>
    </location>
</feature>
<evidence type="ECO:0000313" key="5">
    <source>
        <dbReference type="EMBL" id="GLK07350.1"/>
    </source>
</evidence>
<dbReference type="PANTHER" id="PTHR44846">
    <property type="entry name" value="MANNOSYL-D-GLYCERATE TRANSPORT/METABOLISM SYSTEM REPRESSOR MNGR-RELATED"/>
    <property type="match status" value="1"/>
</dbReference>
<dbReference type="InterPro" id="IPR036390">
    <property type="entry name" value="WH_DNA-bd_sf"/>
</dbReference>
<dbReference type="SMART" id="SM00345">
    <property type="entry name" value="HTH_GNTR"/>
    <property type="match status" value="1"/>
</dbReference>
<dbReference type="Pfam" id="PF00392">
    <property type="entry name" value="GntR"/>
    <property type="match status" value="1"/>
</dbReference>
<evidence type="ECO:0000313" key="6">
    <source>
        <dbReference type="Proteomes" id="UP001143474"/>
    </source>
</evidence>
<organism evidence="5 6">
    <name type="scientific">Streptosporangium carneum</name>
    <dbReference type="NCBI Taxonomy" id="47481"/>
    <lineage>
        <taxon>Bacteria</taxon>
        <taxon>Bacillati</taxon>
        <taxon>Actinomycetota</taxon>
        <taxon>Actinomycetes</taxon>
        <taxon>Streptosporangiales</taxon>
        <taxon>Streptosporangiaceae</taxon>
        <taxon>Streptosporangium</taxon>
    </lineage>
</organism>
<keyword evidence="6" id="KW-1185">Reference proteome</keyword>
<keyword evidence="1" id="KW-0805">Transcription regulation</keyword>
<dbReference type="EMBL" id="BSEV01000001">
    <property type="protein sequence ID" value="GLK07350.1"/>
    <property type="molecule type" value="Genomic_DNA"/>
</dbReference>
<dbReference type="PROSITE" id="PS50949">
    <property type="entry name" value="HTH_GNTR"/>
    <property type="match status" value="1"/>
</dbReference>
<dbReference type="InterPro" id="IPR050679">
    <property type="entry name" value="Bact_HTH_transcr_reg"/>
</dbReference>
<name>A0A9W6HVY2_9ACTN</name>
<proteinExistence type="predicted"/>
<protein>
    <recommendedName>
        <fullName evidence="4">HTH gntR-type domain-containing protein</fullName>
    </recommendedName>
</protein>
<gene>
    <name evidence="5" type="ORF">GCM10017600_07550</name>
</gene>
<evidence type="ECO:0000256" key="1">
    <source>
        <dbReference type="ARBA" id="ARBA00023015"/>
    </source>
</evidence>
<reference evidence="5" key="1">
    <citation type="journal article" date="2014" name="Int. J. Syst. Evol. Microbiol.">
        <title>Complete genome sequence of Corynebacterium casei LMG S-19264T (=DSM 44701T), isolated from a smear-ripened cheese.</title>
        <authorList>
            <consortium name="US DOE Joint Genome Institute (JGI-PGF)"/>
            <person name="Walter F."/>
            <person name="Albersmeier A."/>
            <person name="Kalinowski J."/>
            <person name="Ruckert C."/>
        </authorList>
    </citation>
    <scope>NUCLEOTIDE SEQUENCE</scope>
    <source>
        <strain evidence="5">VKM Ac-2007</strain>
    </source>
</reference>
<dbReference type="Proteomes" id="UP001143474">
    <property type="component" value="Unassembled WGS sequence"/>
</dbReference>
<dbReference type="CDD" id="cd07377">
    <property type="entry name" value="WHTH_GntR"/>
    <property type="match status" value="1"/>
</dbReference>
<dbReference type="Gene3D" id="1.10.10.10">
    <property type="entry name" value="Winged helix-like DNA-binding domain superfamily/Winged helix DNA-binding domain"/>
    <property type="match status" value="1"/>
</dbReference>
<evidence type="ECO:0000259" key="4">
    <source>
        <dbReference type="PROSITE" id="PS50949"/>
    </source>
</evidence>
<dbReference type="GO" id="GO:0045892">
    <property type="term" value="P:negative regulation of DNA-templated transcription"/>
    <property type="evidence" value="ECO:0007669"/>
    <property type="project" value="TreeGrafter"/>
</dbReference>
<keyword evidence="2" id="KW-0238">DNA-binding</keyword>
<reference evidence="5" key="2">
    <citation type="submission" date="2023-01" db="EMBL/GenBank/DDBJ databases">
        <authorList>
            <person name="Sun Q."/>
            <person name="Evtushenko L."/>
        </authorList>
    </citation>
    <scope>NUCLEOTIDE SEQUENCE</scope>
    <source>
        <strain evidence="5">VKM Ac-2007</strain>
    </source>
</reference>
<dbReference type="AlphaFoldDB" id="A0A9W6HVY2"/>
<dbReference type="GO" id="GO:0003677">
    <property type="term" value="F:DNA binding"/>
    <property type="evidence" value="ECO:0007669"/>
    <property type="project" value="UniProtKB-KW"/>
</dbReference>
<accession>A0A9W6HVY2</accession>
<dbReference type="PANTHER" id="PTHR44846:SF1">
    <property type="entry name" value="MANNOSYL-D-GLYCERATE TRANSPORT_METABOLISM SYSTEM REPRESSOR MNGR-RELATED"/>
    <property type="match status" value="1"/>
</dbReference>
<dbReference type="SUPFAM" id="SSF46785">
    <property type="entry name" value="Winged helix' DNA-binding domain"/>
    <property type="match status" value="1"/>
</dbReference>
<dbReference type="InterPro" id="IPR036388">
    <property type="entry name" value="WH-like_DNA-bd_sf"/>
</dbReference>